<protein>
    <submittedName>
        <fullName evidence="1">Uncharacterized protein</fullName>
    </submittedName>
</protein>
<evidence type="ECO:0000313" key="2">
    <source>
        <dbReference type="Proteomes" id="UP000179352"/>
    </source>
</evidence>
<accession>A0A1F6WVM6</accession>
<organism evidence="1 2">
    <name type="scientific">Candidatus Nomurabacteria bacterium RIFCSPLOWO2_01_FULL_39_17</name>
    <dbReference type="NCBI Taxonomy" id="1801770"/>
    <lineage>
        <taxon>Bacteria</taxon>
        <taxon>Candidatus Nomuraibacteriota</taxon>
    </lineage>
</organism>
<evidence type="ECO:0000313" key="1">
    <source>
        <dbReference type="EMBL" id="OGI85918.1"/>
    </source>
</evidence>
<proteinExistence type="predicted"/>
<sequence length="90" mass="10320">MPFFKFGAIFTFNEIFTDKRVVTSTIPRMRFGTSHSYYHNVLYSSILKVNCKLVVGVLLKETCELDGASTRNFLVKKYPCSIKSMPKKSL</sequence>
<comment type="caution">
    <text evidence="1">The sequence shown here is derived from an EMBL/GenBank/DDBJ whole genome shotgun (WGS) entry which is preliminary data.</text>
</comment>
<dbReference type="Proteomes" id="UP000179352">
    <property type="component" value="Unassembled WGS sequence"/>
</dbReference>
<reference evidence="1 2" key="1">
    <citation type="journal article" date="2016" name="Nat. Commun.">
        <title>Thousands of microbial genomes shed light on interconnected biogeochemical processes in an aquifer system.</title>
        <authorList>
            <person name="Anantharaman K."/>
            <person name="Brown C.T."/>
            <person name="Hug L.A."/>
            <person name="Sharon I."/>
            <person name="Castelle C.J."/>
            <person name="Probst A.J."/>
            <person name="Thomas B.C."/>
            <person name="Singh A."/>
            <person name="Wilkins M.J."/>
            <person name="Karaoz U."/>
            <person name="Brodie E.L."/>
            <person name="Williams K.H."/>
            <person name="Hubbard S.S."/>
            <person name="Banfield J.F."/>
        </authorList>
    </citation>
    <scope>NUCLEOTIDE SEQUENCE [LARGE SCALE GENOMIC DNA]</scope>
</reference>
<gene>
    <name evidence="1" type="ORF">A3A01_00755</name>
</gene>
<dbReference type="STRING" id="1801770.A3A01_00755"/>
<name>A0A1F6WVM6_9BACT</name>
<dbReference type="AlphaFoldDB" id="A0A1F6WVM6"/>
<dbReference type="EMBL" id="MFUU01000014">
    <property type="protein sequence ID" value="OGI85918.1"/>
    <property type="molecule type" value="Genomic_DNA"/>
</dbReference>